<dbReference type="KEGG" id="sro:Sros_3648"/>
<reference evidence="2 3" key="1">
    <citation type="journal article" date="2010" name="Stand. Genomic Sci.">
        <title>Complete genome sequence of Streptosporangium roseum type strain (NI 9100).</title>
        <authorList>
            <person name="Nolan M."/>
            <person name="Sikorski J."/>
            <person name="Jando M."/>
            <person name="Lucas S."/>
            <person name="Lapidus A."/>
            <person name="Glavina Del Rio T."/>
            <person name="Chen F."/>
            <person name="Tice H."/>
            <person name="Pitluck S."/>
            <person name="Cheng J.F."/>
            <person name="Chertkov O."/>
            <person name="Sims D."/>
            <person name="Meincke L."/>
            <person name="Brettin T."/>
            <person name="Han C."/>
            <person name="Detter J.C."/>
            <person name="Bruce D."/>
            <person name="Goodwin L."/>
            <person name="Land M."/>
            <person name="Hauser L."/>
            <person name="Chang Y.J."/>
            <person name="Jeffries C.D."/>
            <person name="Ivanova N."/>
            <person name="Mavromatis K."/>
            <person name="Mikhailova N."/>
            <person name="Chen A."/>
            <person name="Palaniappan K."/>
            <person name="Chain P."/>
            <person name="Rohde M."/>
            <person name="Goker M."/>
            <person name="Bristow J."/>
            <person name="Eisen J.A."/>
            <person name="Markowitz V."/>
            <person name="Hugenholtz P."/>
            <person name="Kyrpides N.C."/>
            <person name="Klenk H.P."/>
        </authorList>
    </citation>
    <scope>NUCLEOTIDE SEQUENCE [LARGE SCALE GENOMIC DNA]</scope>
    <source>
        <strain evidence="3">ATCC 12428 / DSM 43021 / JCM 3005 / NI 9100</strain>
    </source>
</reference>
<name>D2AS50_STRRD</name>
<proteinExistence type="predicted"/>
<dbReference type="EMBL" id="CP001814">
    <property type="protein sequence ID" value="ACZ86577.1"/>
    <property type="molecule type" value="Genomic_DNA"/>
</dbReference>
<keyword evidence="1" id="KW-0812">Transmembrane</keyword>
<organism evidence="2 3">
    <name type="scientific">Streptosporangium roseum (strain ATCC 12428 / DSM 43021 / JCM 3005 / KCTC 9067 / NCIMB 10171 / NRRL 2505 / NI 9100)</name>
    <dbReference type="NCBI Taxonomy" id="479432"/>
    <lineage>
        <taxon>Bacteria</taxon>
        <taxon>Bacillati</taxon>
        <taxon>Actinomycetota</taxon>
        <taxon>Actinomycetes</taxon>
        <taxon>Streptosporangiales</taxon>
        <taxon>Streptosporangiaceae</taxon>
        <taxon>Streptosporangium</taxon>
    </lineage>
</organism>
<feature type="transmembrane region" description="Helical" evidence="1">
    <location>
        <begin position="25"/>
        <end position="50"/>
    </location>
</feature>
<sequence>MVSLAWLTLVALEYFWIPLFRVSELLAWLAIMAAWLWVISRSTMVVLTYLSRRDYGRCVAALLLVLSAGSVARTAHWSALYAEGQVWLHRDAFAELAADHEHHRPLTVPGWMEYLSIDGQVRPQRDVLYLPVFEDWRAESGRGIAYIPGSDGRGTTIHTASGDLGSATHDLGDDWWWVE</sequence>
<dbReference type="Proteomes" id="UP000002029">
    <property type="component" value="Chromosome"/>
</dbReference>
<evidence type="ECO:0000313" key="2">
    <source>
        <dbReference type="EMBL" id="ACZ86577.1"/>
    </source>
</evidence>
<keyword evidence="3" id="KW-1185">Reference proteome</keyword>
<accession>D2AS50</accession>
<dbReference type="AlphaFoldDB" id="D2AS50"/>
<evidence type="ECO:0000256" key="1">
    <source>
        <dbReference type="SAM" id="Phobius"/>
    </source>
</evidence>
<evidence type="ECO:0000313" key="3">
    <source>
        <dbReference type="Proteomes" id="UP000002029"/>
    </source>
</evidence>
<protein>
    <submittedName>
        <fullName evidence="2">Uncharacterized protein</fullName>
    </submittedName>
</protein>
<dbReference type="HOGENOM" id="CLU_1529413_0_0_11"/>
<keyword evidence="1" id="KW-0472">Membrane</keyword>
<gene>
    <name evidence="2" type="ordered locus">Sros_3648</name>
</gene>
<keyword evidence="1" id="KW-1133">Transmembrane helix</keyword>